<evidence type="ECO:0000259" key="5">
    <source>
        <dbReference type="PROSITE" id="PS51779"/>
    </source>
</evidence>
<dbReference type="EMBL" id="AUNB01000002">
    <property type="protein sequence ID" value="KEO61358.1"/>
    <property type="molecule type" value="Genomic_DNA"/>
</dbReference>
<dbReference type="PANTHER" id="PTHR12815">
    <property type="entry name" value="SORTING AND ASSEMBLY MACHINERY SAMM50 PROTEIN FAMILY MEMBER"/>
    <property type="match status" value="1"/>
</dbReference>
<evidence type="ECO:0000256" key="2">
    <source>
        <dbReference type="ARBA" id="ARBA00022452"/>
    </source>
</evidence>
<feature type="chain" id="PRO_5001696846" description="POTRA domain-containing protein" evidence="4">
    <location>
        <begin position="26"/>
        <end position="597"/>
    </location>
</feature>
<name>A0A074K0R3_9RHOB</name>
<dbReference type="InterPro" id="IPR010827">
    <property type="entry name" value="BamA/TamA_POTRA"/>
</dbReference>
<evidence type="ECO:0000256" key="3">
    <source>
        <dbReference type="ARBA" id="ARBA00023136"/>
    </source>
</evidence>
<dbReference type="GO" id="GO:0019867">
    <property type="term" value="C:outer membrane"/>
    <property type="evidence" value="ECO:0007669"/>
    <property type="project" value="InterPro"/>
</dbReference>
<comment type="subcellular location">
    <subcellularLocation>
        <location evidence="1">Membrane</location>
    </subcellularLocation>
</comment>
<reference evidence="6 7" key="1">
    <citation type="journal article" date="2015" name="Antonie Van Leeuwenhoek">
        <title>Thioclava indica sp. nov., isolated from surface seawater of the Indian Ocean.</title>
        <authorList>
            <person name="Liu Y."/>
            <person name="Lai Q."/>
            <person name="Du J."/>
            <person name="Xu H."/>
            <person name="Jiang L."/>
            <person name="Shao Z."/>
        </authorList>
    </citation>
    <scope>NUCLEOTIDE SEQUENCE [LARGE SCALE GENOMIC DNA]</scope>
    <source>
        <strain evidence="6 7">DT23-4</strain>
    </source>
</reference>
<gene>
    <name evidence="6" type="ORF">DT23_09710</name>
</gene>
<dbReference type="Pfam" id="PF07244">
    <property type="entry name" value="POTRA"/>
    <property type="match status" value="1"/>
</dbReference>
<evidence type="ECO:0000313" key="6">
    <source>
        <dbReference type="EMBL" id="KEO61358.1"/>
    </source>
</evidence>
<evidence type="ECO:0000256" key="4">
    <source>
        <dbReference type="SAM" id="SignalP"/>
    </source>
</evidence>
<comment type="caution">
    <text evidence="6">The sequence shown here is derived from an EMBL/GenBank/DDBJ whole genome shotgun (WGS) entry which is preliminary data.</text>
</comment>
<dbReference type="PROSITE" id="PS51779">
    <property type="entry name" value="POTRA"/>
    <property type="match status" value="1"/>
</dbReference>
<keyword evidence="2" id="KW-0812">Transmembrane</keyword>
<dbReference type="Gene3D" id="2.40.160.50">
    <property type="entry name" value="membrane protein fhac: a member of the omp85/tpsb transporter family"/>
    <property type="match status" value="1"/>
</dbReference>
<keyword evidence="3" id="KW-0472">Membrane</keyword>
<dbReference type="OrthoDB" id="9769707at2"/>
<dbReference type="Pfam" id="PF01103">
    <property type="entry name" value="Omp85"/>
    <property type="match status" value="1"/>
</dbReference>
<keyword evidence="2" id="KW-1134">Transmembrane beta strand</keyword>
<dbReference type="Proteomes" id="UP000027471">
    <property type="component" value="Unassembled WGS sequence"/>
</dbReference>
<dbReference type="STRING" id="1353528.DT23_09710"/>
<feature type="domain" description="POTRA" evidence="5">
    <location>
        <begin position="200"/>
        <end position="274"/>
    </location>
</feature>
<dbReference type="PANTHER" id="PTHR12815:SF42">
    <property type="entry name" value="BACTERIAL SURFACE ANTIGEN (D15) DOMAIN-CONTAINING PROTEIN"/>
    <property type="match status" value="1"/>
</dbReference>
<dbReference type="RefSeq" id="WP_038127978.1">
    <property type="nucleotide sequence ID" value="NZ_AUNB01000002.1"/>
</dbReference>
<feature type="signal peptide" evidence="4">
    <location>
        <begin position="1"/>
        <end position="25"/>
    </location>
</feature>
<dbReference type="eggNOG" id="COG0729">
    <property type="taxonomic scope" value="Bacteria"/>
</dbReference>
<dbReference type="Gene3D" id="3.10.20.310">
    <property type="entry name" value="membrane protein fhac"/>
    <property type="match status" value="1"/>
</dbReference>
<keyword evidence="4" id="KW-0732">Signal</keyword>
<accession>A0A074K0R3</accession>
<dbReference type="AlphaFoldDB" id="A0A074K0R3"/>
<evidence type="ECO:0000256" key="1">
    <source>
        <dbReference type="ARBA" id="ARBA00004370"/>
    </source>
</evidence>
<dbReference type="InterPro" id="IPR000184">
    <property type="entry name" value="Bac_surfAg_D15"/>
</dbReference>
<protein>
    <recommendedName>
        <fullName evidence="5">POTRA domain-containing protein</fullName>
    </recommendedName>
</protein>
<dbReference type="InterPro" id="IPR034746">
    <property type="entry name" value="POTRA"/>
</dbReference>
<keyword evidence="7" id="KW-1185">Reference proteome</keyword>
<dbReference type="InterPro" id="IPR039910">
    <property type="entry name" value="D15-like"/>
</dbReference>
<sequence>MGTGQIKTFTLSFAISVLAALPAAAYDLSFTTPGASDSLRDTIKGVSLLEQSASDKSKDAQDIFSAARADYNRIVSTLFSEGYYSGIVSIKLDGREAASISPLDAPSSVRNVVVSVTPGPNFRFSKTEVAPLAPDTKLPEGFAIGQPAKSGLVVEAATAGVDAWRDDGHAKAQVAGQSIIANHRTNTLAADVRLAPGPLVHFGTLDVSGNKRLRTKRLRQIAGFPTGEVYDPKDLEKVQARLRRTGIFSSVAVTEAKTLNPDDSMNVDLAVVEQKSRKIGAGAELNSDDGIGLTAYWLHRNLLGGGERLRIDGAISGIGGATGGTDYSLGTRIERPATFGPDTSAYFETAISQSNEEDYDENAFDIGFGASRIFSDKLTVDTAIKYRWSKVTDSSGETYFRQIYLPTNVIYDNRNNDLDPTKGYYIKTGLTPYVGLGGDTGTGGQITADLRGYKGFGAQERFVLAGRLQLGRVFGSDLAETPRDYLFYSGGGGTVRGQPYQSLGVTILDGGTLTTGGTEFVGVSGEARVGITDTIGVVAFYDYGYVAGGGESGSQAGAGLGLRYKTGIGPIRLDVGFPVSGDTGSGAQVYIGIGQAF</sequence>
<organism evidence="6 7">
    <name type="scientific">Thioclava indica</name>
    <dbReference type="NCBI Taxonomy" id="1353528"/>
    <lineage>
        <taxon>Bacteria</taxon>
        <taxon>Pseudomonadati</taxon>
        <taxon>Pseudomonadota</taxon>
        <taxon>Alphaproteobacteria</taxon>
        <taxon>Rhodobacterales</taxon>
        <taxon>Paracoccaceae</taxon>
        <taxon>Thioclava</taxon>
    </lineage>
</organism>
<proteinExistence type="predicted"/>
<evidence type="ECO:0000313" key="7">
    <source>
        <dbReference type="Proteomes" id="UP000027471"/>
    </source>
</evidence>